<protein>
    <submittedName>
        <fullName evidence="1">Uncharacterized protein</fullName>
    </submittedName>
</protein>
<dbReference type="KEGG" id="loa:LOAG_07413"/>
<organism evidence="1">
    <name type="scientific">Loa loa</name>
    <name type="common">Eye worm</name>
    <name type="synonym">Filaria loa</name>
    <dbReference type="NCBI Taxonomy" id="7209"/>
    <lineage>
        <taxon>Eukaryota</taxon>
        <taxon>Metazoa</taxon>
        <taxon>Ecdysozoa</taxon>
        <taxon>Nematoda</taxon>
        <taxon>Chromadorea</taxon>
        <taxon>Rhabditida</taxon>
        <taxon>Spirurina</taxon>
        <taxon>Spiruromorpha</taxon>
        <taxon>Filarioidea</taxon>
        <taxon>Onchocercidae</taxon>
        <taxon>Loa</taxon>
    </lineage>
</organism>
<accession>A0A1S0TVN2</accession>
<reference evidence="1" key="1">
    <citation type="submission" date="2012-04" db="EMBL/GenBank/DDBJ databases">
        <title>The Genome Sequence of Loa loa.</title>
        <authorList>
            <consortium name="The Broad Institute Genome Sequencing Platform"/>
            <consortium name="Broad Institute Genome Sequencing Center for Infectious Disease"/>
            <person name="Nutman T.B."/>
            <person name="Fink D.L."/>
            <person name="Russ C."/>
            <person name="Young S."/>
            <person name="Zeng Q."/>
            <person name="Gargeya S."/>
            <person name="Alvarado L."/>
            <person name="Berlin A."/>
            <person name="Chapman S.B."/>
            <person name="Chen Z."/>
            <person name="Freedman E."/>
            <person name="Gellesch M."/>
            <person name="Goldberg J."/>
            <person name="Griggs A."/>
            <person name="Gujja S."/>
            <person name="Heilman E.R."/>
            <person name="Heiman D."/>
            <person name="Howarth C."/>
            <person name="Mehta T."/>
            <person name="Neiman D."/>
            <person name="Pearson M."/>
            <person name="Roberts A."/>
            <person name="Saif S."/>
            <person name="Shea T."/>
            <person name="Shenoy N."/>
            <person name="Sisk P."/>
            <person name="Stolte C."/>
            <person name="Sykes S."/>
            <person name="White J."/>
            <person name="Yandava C."/>
            <person name="Haas B."/>
            <person name="Henn M.R."/>
            <person name="Nusbaum C."/>
            <person name="Birren B."/>
        </authorList>
    </citation>
    <scope>NUCLEOTIDE SEQUENCE [LARGE SCALE GENOMIC DNA]</scope>
</reference>
<name>A0A1S0TVN2_LOALO</name>
<dbReference type="GeneID" id="9944826"/>
<gene>
    <name evidence="1" type="ORF">LOAG_07413</name>
</gene>
<dbReference type="InParanoid" id="A0A1S0TVN2"/>
<dbReference type="CTD" id="9944826"/>
<dbReference type="RefSeq" id="XP_003142994.1">
    <property type="nucleotide sequence ID" value="XM_003142946.1"/>
</dbReference>
<sequence>MNKRTNKQTIITTTTATNNEAPKYNELTIKNFPPPHYLAYVIHRSYQFLDPRIYQIK</sequence>
<proteinExistence type="predicted"/>
<dbReference type="EMBL" id="JH712124">
    <property type="protein sequence ID" value="EFO21080.1"/>
    <property type="molecule type" value="Genomic_DNA"/>
</dbReference>
<evidence type="ECO:0000313" key="1">
    <source>
        <dbReference type="EMBL" id="EFO21080.1"/>
    </source>
</evidence>
<dbReference type="AlphaFoldDB" id="A0A1S0TVN2"/>